<organism evidence="3 4">
    <name type="scientific">Nocardioides glacieisoli</name>
    <dbReference type="NCBI Taxonomy" id="1168730"/>
    <lineage>
        <taxon>Bacteria</taxon>
        <taxon>Bacillati</taxon>
        <taxon>Actinomycetota</taxon>
        <taxon>Actinomycetes</taxon>
        <taxon>Propionibacteriales</taxon>
        <taxon>Nocardioidaceae</taxon>
        <taxon>Nocardioides</taxon>
    </lineage>
</organism>
<dbReference type="RefSeq" id="WP_129473994.1">
    <property type="nucleotide sequence ID" value="NZ_SDWS01000002.1"/>
</dbReference>
<dbReference type="AlphaFoldDB" id="A0A4Q2RWW5"/>
<comment type="caution">
    <text evidence="3">The sequence shown here is derived from an EMBL/GenBank/DDBJ whole genome shotgun (WGS) entry which is preliminary data.</text>
</comment>
<keyword evidence="2" id="KW-0732">Signal</keyword>
<accession>A0A4Q2RWW5</accession>
<keyword evidence="4" id="KW-1185">Reference proteome</keyword>
<dbReference type="Gene3D" id="1.20.5.320">
    <property type="entry name" value="6-Phosphogluconate Dehydrogenase, domain 3"/>
    <property type="match status" value="1"/>
</dbReference>
<evidence type="ECO:0000256" key="2">
    <source>
        <dbReference type="SAM" id="SignalP"/>
    </source>
</evidence>
<evidence type="ECO:0000313" key="3">
    <source>
        <dbReference type="EMBL" id="RYB92389.1"/>
    </source>
</evidence>
<feature type="chain" id="PRO_5039673972" description="Collagen-like protein" evidence="2">
    <location>
        <begin position="26"/>
        <end position="294"/>
    </location>
</feature>
<gene>
    <name evidence="3" type="ORF">EUA06_05380</name>
</gene>
<feature type="signal peptide" evidence="2">
    <location>
        <begin position="1"/>
        <end position="25"/>
    </location>
</feature>
<protein>
    <recommendedName>
        <fullName evidence="5">Collagen-like protein</fullName>
    </recommendedName>
</protein>
<dbReference type="EMBL" id="SDWS01000002">
    <property type="protein sequence ID" value="RYB92389.1"/>
    <property type="molecule type" value="Genomic_DNA"/>
</dbReference>
<name>A0A4Q2RWW5_9ACTN</name>
<dbReference type="OrthoDB" id="134501at2"/>
<dbReference type="Proteomes" id="UP000291838">
    <property type="component" value="Unassembled WGS sequence"/>
</dbReference>
<sequence>MPNFTTSRSRGVVVLAAAAMLAVSAGSGAVAGAMITGKDIKDRSIEARDLDRGSVTTTKVKNRTLKLKDLNAEVTDKLGVKGAAGPAGAKGEKGDQGPRGPKGDSSITQVADLNGLWKARAADVAGLKMTGDGIAFGTFANAGECEDPGLDYARLDFSGLNGQKVSSIDNLVYYARYLADANTNGIGAPYLRVFFGDGTERLTFSPNTQFNKATNYDIGEGEFHEWVVTSGTVRYNDDAGSNPAGEQPWSSFMAAHGAKSITNISITQGCGQGINLSGLLRWAEVNGQTYKFGS</sequence>
<evidence type="ECO:0000256" key="1">
    <source>
        <dbReference type="SAM" id="MobiDB-lite"/>
    </source>
</evidence>
<evidence type="ECO:0008006" key="5">
    <source>
        <dbReference type="Google" id="ProtNLM"/>
    </source>
</evidence>
<feature type="region of interest" description="Disordered" evidence="1">
    <location>
        <begin position="81"/>
        <end position="106"/>
    </location>
</feature>
<proteinExistence type="predicted"/>
<evidence type="ECO:0000313" key="4">
    <source>
        <dbReference type="Proteomes" id="UP000291838"/>
    </source>
</evidence>
<reference evidence="3 4" key="1">
    <citation type="submission" date="2019-01" db="EMBL/GenBank/DDBJ databases">
        <title>Novel species of Nocardioides.</title>
        <authorList>
            <person name="Liu Q."/>
            <person name="Xin Y.-H."/>
        </authorList>
    </citation>
    <scope>NUCLEOTIDE SEQUENCE [LARGE SCALE GENOMIC DNA]</scope>
    <source>
        <strain evidence="3 4">HLT3-15</strain>
    </source>
</reference>